<dbReference type="Gene3D" id="2.160.10.10">
    <property type="entry name" value="Hexapeptide repeat proteins"/>
    <property type="match status" value="1"/>
</dbReference>
<keyword evidence="1" id="KW-0812">Transmembrane</keyword>
<accession>A0A7S3K042</accession>
<evidence type="ECO:0000259" key="2">
    <source>
        <dbReference type="Pfam" id="PF00501"/>
    </source>
</evidence>
<feature type="domain" description="AMP-dependent synthetase/ligase" evidence="2">
    <location>
        <begin position="51"/>
        <end position="473"/>
    </location>
</feature>
<dbReference type="Pfam" id="PF00501">
    <property type="entry name" value="AMP-binding"/>
    <property type="match status" value="1"/>
</dbReference>
<dbReference type="SUPFAM" id="SSF51161">
    <property type="entry name" value="Trimeric LpxA-like enzymes"/>
    <property type="match status" value="1"/>
</dbReference>
<protein>
    <recommendedName>
        <fullName evidence="2">AMP-dependent synthetase/ligase domain-containing protein</fullName>
    </recommendedName>
</protein>
<dbReference type="PANTHER" id="PTHR22754:SF32">
    <property type="entry name" value="DISCO-INTERACTING PROTEIN 2"/>
    <property type="match status" value="1"/>
</dbReference>
<feature type="transmembrane region" description="Helical" evidence="1">
    <location>
        <begin position="829"/>
        <end position="856"/>
    </location>
</feature>
<dbReference type="InterPro" id="IPR020845">
    <property type="entry name" value="AMP-binding_CS"/>
</dbReference>
<gene>
    <name evidence="3" type="ORF">ALAG00032_LOCUS11223</name>
</gene>
<sequence length="1553" mass="172885">MKNYGAIASSPELLLSEDERDELKKPEWMEVYSSHDGMTPVTQAALTVARCGSKRAQTWIESTGEETSWLTFFELWEKSRVVAELMVDEWDVHRGDRVMLVMSFGLPFYAAFWGCLRAGIIGVPAYPPDPTRLERAVEKLNLVVSVCGAKLALEDSAVGTLRNTAGLLLSWTPGVTWRNVENLDAYNRNKASGGIFQNFFSSTSSVRPIINDVEAPSTENKLDDVFPNDLAFLQFTSGSTGDPKGVMVSHGNLWHNFNGVTYPYEMRNRRSAGLGPPDKYTMVSWLPQFHDMGLIANHIYPFMRGNACVYMSPLTFLAKPTLWLDLMSKHRVEVCYAPDFAYAFCAKRFEKKPLPLDLSALKFCISGAERVRQATISIFVQTFATPESKFSGGFAPSYGLAEFTLTATVTTRAWGPMPHTTQLHATVAPHVANGNEFLVDLKIVDPETCLEQKEDGAVGEIWLRSKSVAQGYWGRPDASAATFRATLTDDPTKKPYLRTGDIGFLHNNHLFVSGRRKAMIIIKGRNYWAEDVEQGAQAAAGDAMRPSCVAAFGDDDADAEALVVVFEIREDAAANAPLVCATIADQLSTDLGLRPGRVVAIRERQIIKTTSGKIRRYANRDALVAGDLPVVYDYRGDTDDHQIASVKDNVIAQDISYPLSAVNWASMIAESVNKNQGDLNKSTTDLGMNDLFDSVNLLLPTAKKSTSSKTQEIEDSITQLQVNYATAVLVTSARHALCRIKGVEATSSLVALGLTSSMAATMAHECSDALDTDIDLGLLLRTDLNVSGIATLVHQQHLAAKDSQLYARRQLSLAVDIHSDEKRLSSDDVFFLLQFICLGAIMCYVSASLIPAYYFALNVPTYYLPLIIIIFMKSLTILFVVAKWLIVGRRRASVIQINSFAYLRWWTIDRLYDLWYIFVGRFFQDTVLINFCYWALGAEICASTKLDTKLYEPDLISIGSNCSVKCAGVYGRVFDSARELRFAPVKIQNGARITSNCVLMPGTIVGERTVLEPNSAAPTGTILEPDTVYFGAPPRVKPRKEEINKLENKVPPAQEEEIHMTYCELIWLETLKIIFIFLYFLLAMVSAALLGRWLIRITKYEHWKWIYRPLGYWILLYTNFLCVSLVLIVLLKWALIGHVSPGSLAPKTCWHKARVFLVDWVYSRIICEFCAPLILGNGIGANLLWKALGVDIGLTTVIVTLTTISASQADLISIADGAFVSDAKFDTISSDGTYEAITVGHAQIGVQSRLHAGSIVENNAILGNQTILHENRILKKGMTLFGGAEYAHGLELPARLVKRPIIATFVSSLTRLVLLFILFFVCLIPSYEIALYLFHRPPSYYRTRRYKNISQDKWSFTPPIPRVVTLIFILPIGFLAFLCMAIILRLWLRFVLNDCDPQQPRSDSFFIAWRHSQILHLFNNMWLATFFKGSRFAVWHLRFLGATVAHDALLNFNFTYEAPLITIGSECVIDDAKIGGHVFEKSRLRLGRMILESGAQLQPQAFAWAGDVVPSRATLGPRAQLNNIVVRSPQPDAVENRLFLQGCPARAVVSPSA</sequence>
<feature type="transmembrane region" description="Helical" evidence="1">
    <location>
        <begin position="1312"/>
        <end position="1334"/>
    </location>
</feature>
<keyword evidence="1" id="KW-0472">Membrane</keyword>
<name>A0A7S3K042_9STRA</name>
<dbReference type="Gene3D" id="3.30.300.30">
    <property type="match status" value="1"/>
</dbReference>
<dbReference type="PANTHER" id="PTHR22754">
    <property type="entry name" value="DISCO-INTERACTING PROTEIN 2 DIP2 -RELATED"/>
    <property type="match status" value="1"/>
</dbReference>
<dbReference type="InterPro" id="IPR045851">
    <property type="entry name" value="AMP-bd_C_sf"/>
</dbReference>
<proteinExistence type="predicted"/>
<evidence type="ECO:0000256" key="1">
    <source>
        <dbReference type="SAM" id="Phobius"/>
    </source>
</evidence>
<feature type="transmembrane region" description="Helical" evidence="1">
    <location>
        <begin position="1110"/>
        <end position="1131"/>
    </location>
</feature>
<evidence type="ECO:0000313" key="3">
    <source>
        <dbReference type="EMBL" id="CAE0370445.1"/>
    </source>
</evidence>
<dbReference type="Gene3D" id="3.40.50.12780">
    <property type="entry name" value="N-terminal domain of ligase-like"/>
    <property type="match status" value="1"/>
</dbReference>
<feature type="transmembrane region" description="Helical" evidence="1">
    <location>
        <begin position="862"/>
        <end position="886"/>
    </location>
</feature>
<dbReference type="EMBL" id="HBIJ01016859">
    <property type="protein sequence ID" value="CAE0370445.1"/>
    <property type="molecule type" value="Transcribed_RNA"/>
</dbReference>
<dbReference type="SUPFAM" id="SSF56801">
    <property type="entry name" value="Acetyl-CoA synthetase-like"/>
    <property type="match status" value="1"/>
</dbReference>
<dbReference type="InterPro" id="IPR000873">
    <property type="entry name" value="AMP-dep_synth/lig_dom"/>
</dbReference>
<feature type="transmembrane region" description="Helical" evidence="1">
    <location>
        <begin position="1363"/>
        <end position="1388"/>
    </location>
</feature>
<dbReference type="InterPro" id="IPR042099">
    <property type="entry name" value="ANL_N_sf"/>
</dbReference>
<reference evidence="3" key="1">
    <citation type="submission" date="2021-01" db="EMBL/GenBank/DDBJ databases">
        <authorList>
            <person name="Corre E."/>
            <person name="Pelletier E."/>
            <person name="Niang G."/>
            <person name="Scheremetjew M."/>
            <person name="Finn R."/>
            <person name="Kale V."/>
            <person name="Holt S."/>
            <person name="Cochrane G."/>
            <person name="Meng A."/>
            <person name="Brown T."/>
            <person name="Cohen L."/>
        </authorList>
    </citation>
    <scope>NUCLEOTIDE SEQUENCE</scope>
    <source>
        <strain evidence="3">CCMP1510</strain>
    </source>
</reference>
<organism evidence="3">
    <name type="scientific">Aureoumbra lagunensis</name>
    <dbReference type="NCBI Taxonomy" id="44058"/>
    <lineage>
        <taxon>Eukaryota</taxon>
        <taxon>Sar</taxon>
        <taxon>Stramenopiles</taxon>
        <taxon>Ochrophyta</taxon>
        <taxon>Pelagophyceae</taxon>
        <taxon>Pelagomonadales</taxon>
        <taxon>Aureoumbra</taxon>
    </lineage>
</organism>
<dbReference type="PROSITE" id="PS00455">
    <property type="entry name" value="AMP_BINDING"/>
    <property type="match status" value="1"/>
</dbReference>
<feature type="transmembrane region" description="Helical" evidence="1">
    <location>
        <begin position="1073"/>
        <end position="1095"/>
    </location>
</feature>
<dbReference type="InterPro" id="IPR011004">
    <property type="entry name" value="Trimer_LpxA-like_sf"/>
</dbReference>
<keyword evidence="1" id="KW-1133">Transmembrane helix</keyword>